<dbReference type="CTD" id="20249314"/>
<dbReference type="RefSeq" id="XP_009058494.1">
    <property type="nucleotide sequence ID" value="XM_009060246.1"/>
</dbReference>
<proteinExistence type="predicted"/>
<reference evidence="2 3" key="1">
    <citation type="journal article" date="2013" name="Nature">
        <title>Insights into bilaterian evolution from three spiralian genomes.</title>
        <authorList>
            <person name="Simakov O."/>
            <person name="Marletaz F."/>
            <person name="Cho S.J."/>
            <person name="Edsinger-Gonzales E."/>
            <person name="Havlak P."/>
            <person name="Hellsten U."/>
            <person name="Kuo D.H."/>
            <person name="Larsson T."/>
            <person name="Lv J."/>
            <person name="Arendt D."/>
            <person name="Savage R."/>
            <person name="Osoegawa K."/>
            <person name="de Jong P."/>
            <person name="Grimwood J."/>
            <person name="Chapman J.A."/>
            <person name="Shapiro H."/>
            <person name="Aerts A."/>
            <person name="Otillar R.P."/>
            <person name="Terry A.Y."/>
            <person name="Boore J.L."/>
            <person name="Grigoriev I.V."/>
            <person name="Lindberg D.R."/>
            <person name="Seaver E.C."/>
            <person name="Weisblat D.A."/>
            <person name="Putnam N.H."/>
            <person name="Rokhsar D.S."/>
        </authorList>
    </citation>
    <scope>NUCLEOTIDE SEQUENCE [LARGE SCALE GENOMIC DNA]</scope>
</reference>
<gene>
    <name evidence="2" type="ORF">LOTGIDRAFT_233608</name>
</gene>
<organism evidence="2 3">
    <name type="scientific">Lottia gigantea</name>
    <name type="common">Giant owl limpet</name>
    <dbReference type="NCBI Taxonomy" id="225164"/>
    <lineage>
        <taxon>Eukaryota</taxon>
        <taxon>Metazoa</taxon>
        <taxon>Spiralia</taxon>
        <taxon>Lophotrochozoa</taxon>
        <taxon>Mollusca</taxon>
        <taxon>Gastropoda</taxon>
        <taxon>Patellogastropoda</taxon>
        <taxon>Lottioidea</taxon>
        <taxon>Lottiidae</taxon>
        <taxon>Lottia</taxon>
    </lineage>
</organism>
<feature type="chain" id="PRO_5004716501" evidence="1">
    <location>
        <begin position="22"/>
        <end position="190"/>
    </location>
</feature>
<evidence type="ECO:0000313" key="2">
    <source>
        <dbReference type="EMBL" id="ESO90842.1"/>
    </source>
</evidence>
<dbReference type="KEGG" id="lgi:LOTGIDRAFT_233608"/>
<keyword evidence="1" id="KW-0732">Signal</keyword>
<protein>
    <submittedName>
        <fullName evidence="2">Uncharacterized protein</fullName>
    </submittedName>
</protein>
<name>V4A2F3_LOTGI</name>
<dbReference type="AlphaFoldDB" id="V4A2F3"/>
<dbReference type="EMBL" id="KB202325">
    <property type="protein sequence ID" value="ESO90842.1"/>
    <property type="molecule type" value="Genomic_DNA"/>
</dbReference>
<feature type="signal peptide" evidence="1">
    <location>
        <begin position="1"/>
        <end position="21"/>
    </location>
</feature>
<dbReference type="Proteomes" id="UP000030746">
    <property type="component" value="Unassembled WGS sequence"/>
</dbReference>
<dbReference type="GeneID" id="20249314"/>
<sequence>MGLKVILICTSVLILVISADTRNTEEEWLEFAKTYDMIKRDTFLIYHMQMYKAPCFNGKICADEQKTKFVGLKTGMLLLTPESSPYWFQTLSKSNTITIYHYLKGGPTKITSLYKNGTRIVSYLGDKMDPQCKYLNCQVEVVVDSGLELKEVANVSGWTAFFFIDLVPPLRPGQTESYRLILEEDLVCKP</sequence>
<dbReference type="HOGENOM" id="CLU_123015_0_0_1"/>
<keyword evidence="3" id="KW-1185">Reference proteome</keyword>
<evidence type="ECO:0000313" key="3">
    <source>
        <dbReference type="Proteomes" id="UP000030746"/>
    </source>
</evidence>
<evidence type="ECO:0000256" key="1">
    <source>
        <dbReference type="SAM" id="SignalP"/>
    </source>
</evidence>
<accession>V4A2F3</accession>